<dbReference type="Pfam" id="PF04229">
    <property type="entry name" value="GrpB"/>
    <property type="match status" value="1"/>
</dbReference>
<dbReference type="RefSeq" id="WP_098039429.1">
    <property type="nucleotide sequence ID" value="NZ_CWGJ01000028.1"/>
</dbReference>
<protein>
    <submittedName>
        <fullName evidence="2">Acetyltransferase</fullName>
    </submittedName>
</protein>
<dbReference type="InterPro" id="IPR000182">
    <property type="entry name" value="GNAT_dom"/>
</dbReference>
<dbReference type="SUPFAM" id="SSF55729">
    <property type="entry name" value="Acyl-CoA N-acyltransferases (Nat)"/>
    <property type="match status" value="2"/>
</dbReference>
<dbReference type="PANTHER" id="PTHR34822:SF1">
    <property type="entry name" value="GRPB FAMILY PROTEIN"/>
    <property type="match status" value="1"/>
</dbReference>
<feature type="domain" description="N-acetyltransferase" evidence="1">
    <location>
        <begin position="8"/>
        <end position="169"/>
    </location>
</feature>
<evidence type="ECO:0000259" key="1">
    <source>
        <dbReference type="PROSITE" id="PS51186"/>
    </source>
</evidence>
<organism evidence="2 3">
    <name type="scientific">Estrella lausannensis</name>
    <dbReference type="NCBI Taxonomy" id="483423"/>
    <lineage>
        <taxon>Bacteria</taxon>
        <taxon>Pseudomonadati</taxon>
        <taxon>Chlamydiota</taxon>
        <taxon>Chlamydiia</taxon>
        <taxon>Parachlamydiales</taxon>
        <taxon>Candidatus Criblamydiaceae</taxon>
        <taxon>Estrella</taxon>
    </lineage>
</organism>
<evidence type="ECO:0000313" key="2">
    <source>
        <dbReference type="EMBL" id="CRX39570.1"/>
    </source>
</evidence>
<dbReference type="GO" id="GO:0016747">
    <property type="term" value="F:acyltransferase activity, transferring groups other than amino-acyl groups"/>
    <property type="evidence" value="ECO:0007669"/>
    <property type="project" value="InterPro"/>
</dbReference>
<gene>
    <name evidence="2" type="ORF">ELAC_2250</name>
</gene>
<dbReference type="Pfam" id="PF13302">
    <property type="entry name" value="Acetyltransf_3"/>
    <property type="match status" value="1"/>
</dbReference>
<dbReference type="InterPro" id="IPR007344">
    <property type="entry name" value="GrpB/CoaE"/>
</dbReference>
<dbReference type="OrthoDB" id="9798081at2"/>
<dbReference type="PANTHER" id="PTHR34822">
    <property type="entry name" value="GRPB DOMAIN PROTEIN (AFU_ORTHOLOGUE AFUA_1G01530)"/>
    <property type="match status" value="1"/>
</dbReference>
<evidence type="ECO:0000313" key="3">
    <source>
        <dbReference type="Proteomes" id="UP000220251"/>
    </source>
</evidence>
<dbReference type="InterPro" id="IPR043519">
    <property type="entry name" value="NT_sf"/>
</dbReference>
<accession>A0A0H5E8A8</accession>
<dbReference type="InterPro" id="IPR016181">
    <property type="entry name" value="Acyl_CoA_acyltransferase"/>
</dbReference>
<dbReference type="Proteomes" id="UP000220251">
    <property type="component" value="Unassembled WGS sequence"/>
</dbReference>
<dbReference type="Gene3D" id="3.30.460.10">
    <property type="entry name" value="Beta Polymerase, domain 2"/>
    <property type="match status" value="1"/>
</dbReference>
<dbReference type="SUPFAM" id="SSF81301">
    <property type="entry name" value="Nucleotidyltransferase"/>
    <property type="match status" value="1"/>
</dbReference>
<dbReference type="Pfam" id="PF00583">
    <property type="entry name" value="Acetyltransf_1"/>
    <property type="match status" value="1"/>
</dbReference>
<dbReference type="Gene3D" id="3.40.630.30">
    <property type="match status" value="2"/>
</dbReference>
<proteinExistence type="predicted"/>
<keyword evidence="2" id="KW-0808">Transferase</keyword>
<feature type="domain" description="N-acetyltransferase" evidence="1">
    <location>
        <begin position="472"/>
        <end position="611"/>
    </location>
</feature>
<keyword evidence="3" id="KW-1185">Reference proteome</keyword>
<dbReference type="AlphaFoldDB" id="A0A0H5E8A8"/>
<name>A0A0H5E8A8_9BACT</name>
<dbReference type="PROSITE" id="PS51186">
    <property type="entry name" value="GNAT"/>
    <property type="match status" value="2"/>
</dbReference>
<dbReference type="CDD" id="cd04301">
    <property type="entry name" value="NAT_SF"/>
    <property type="match status" value="1"/>
</dbReference>
<dbReference type="EMBL" id="CWGJ01000028">
    <property type="protein sequence ID" value="CRX39570.1"/>
    <property type="molecule type" value="Genomic_DNA"/>
</dbReference>
<sequence length="611" mass="69331">MDILTERLKIRTLTKDDLYKLAPILADEDIVRFSLTGPLKEEKEAMNYLQRIMDHHARFGFGLYAIEEQKSGSLIGLAGLLSQSIQGESKIELAYRLSQDFWGKGLGLEAASAIADHAFARLHINEIITMVDPRNQKGLAIAERLGMRPWKKTVLFDIPVSIYLLQKIEVVPYREEWARQFEEEKNKLSEAFKNVGIRFYHIGSTAIPGCFAKPIIDILGTVPDMTLLDATGNLSSALNYEALGEYGMRGRRFFTKRGTTAVNLHIFEESDPETERHLRFSKYLKENKEDRDSYSKLKLALAEKFPSNIQRYCLGKELAIKLIDIKAAEALSERISAPEAPLKKENWTPDEVLKALELNMLRQMTTFAKYVPNMEIVFQKDAVCLRSNINDDTFNIVLAANFPKAKAAHRVKLITDLYTSQKLPFSFWIGPSDKPADLDQHLKAAGLHLKEEDIGMAMPMDDFTKTQTPAGLTLKRCKNKEDLLEFCKVLESVNISPHAYQQIYSPLPEILYNGDSPFEMHTAAIEGKPIATGMLVLSANVAGIYYVAVHPEERRKGYGRAMMEHLLERAKERGYLMAVLLSSKEGKLLYENFGFKDLCLFKEYAWSPPRT</sequence>
<reference evidence="3" key="1">
    <citation type="submission" date="2015-06" db="EMBL/GenBank/DDBJ databases">
        <authorList>
            <person name="Bertelli C."/>
        </authorList>
    </citation>
    <scope>NUCLEOTIDE SEQUENCE [LARGE SCALE GENOMIC DNA]</scope>
    <source>
        <strain evidence="3">CRIB-30</strain>
    </source>
</reference>